<dbReference type="OrthoDB" id="3561020at2759"/>
<reference evidence="2 3" key="1">
    <citation type="submission" date="2016-03" db="EMBL/GenBank/DDBJ databases">
        <authorList>
            <person name="Ploux O."/>
        </authorList>
    </citation>
    <scope>NUCLEOTIDE SEQUENCE [LARGE SCALE GENOMIC DNA]</scope>
    <source>
        <strain evidence="2 3">UAMH 11012</strain>
    </source>
</reference>
<keyword evidence="3" id="KW-1185">Reference proteome</keyword>
<dbReference type="EMBL" id="FJOG01000003">
    <property type="protein sequence ID" value="CZR53183.1"/>
    <property type="molecule type" value="Genomic_DNA"/>
</dbReference>
<evidence type="ECO:0000313" key="2">
    <source>
        <dbReference type="EMBL" id="CZR53183.1"/>
    </source>
</evidence>
<name>A0A1L7WKC4_9HELO</name>
<dbReference type="AlphaFoldDB" id="A0A1L7WKC4"/>
<organism evidence="2 3">
    <name type="scientific">Phialocephala subalpina</name>
    <dbReference type="NCBI Taxonomy" id="576137"/>
    <lineage>
        <taxon>Eukaryota</taxon>
        <taxon>Fungi</taxon>
        <taxon>Dikarya</taxon>
        <taxon>Ascomycota</taxon>
        <taxon>Pezizomycotina</taxon>
        <taxon>Leotiomycetes</taxon>
        <taxon>Helotiales</taxon>
        <taxon>Mollisiaceae</taxon>
        <taxon>Phialocephala</taxon>
        <taxon>Phialocephala fortinii species complex</taxon>
    </lineage>
</organism>
<sequence length="336" mass="38776">MAFVSNTQQIGTSPALALRNLGLAPGDLMTQINQMNRMRPDIIPLIVPPPPRIPSSDDPSPEFTKFVELPTELRLKIWGHASFIQRNISIWIKSLGELQVRKYSTSDWITNESFESHEFITNNDAPPLLSVCRESRAVGLTHYQLTFGTSYQFSNLQISTTPRIYVNWHCDRICLLSPYQFKSHKSRSLETFIKICQENSLRYLALNVLRDQHWPFVDLTTAIHSLKEVTLFGSEVNDGHDASNLGFIDMKTLATEHPEHWKEMRNHSWAIRLETPRRDLTTFFELNIHKLQERSASLDLDTSKSDHDPLKMWEPPKIVTKYITADGYPERSGWAW</sequence>
<evidence type="ECO:0000259" key="1">
    <source>
        <dbReference type="Pfam" id="PF20150"/>
    </source>
</evidence>
<proteinExistence type="predicted"/>
<dbReference type="InterPro" id="IPR045518">
    <property type="entry name" value="2EXR"/>
</dbReference>
<gene>
    <name evidence="2" type="ORF">PAC_03061</name>
</gene>
<dbReference type="PANTHER" id="PTHR35910:SF6">
    <property type="entry name" value="2EXR DOMAIN-CONTAINING PROTEIN"/>
    <property type="match status" value="1"/>
</dbReference>
<accession>A0A1L7WKC4</accession>
<protein>
    <recommendedName>
        <fullName evidence="1">2EXR domain-containing protein</fullName>
    </recommendedName>
</protein>
<dbReference type="Proteomes" id="UP000184330">
    <property type="component" value="Unassembled WGS sequence"/>
</dbReference>
<dbReference type="Pfam" id="PF20150">
    <property type="entry name" value="2EXR"/>
    <property type="match status" value="1"/>
</dbReference>
<feature type="domain" description="2EXR" evidence="1">
    <location>
        <begin position="63"/>
        <end position="173"/>
    </location>
</feature>
<dbReference type="PANTHER" id="PTHR35910">
    <property type="entry name" value="2EXR DOMAIN-CONTAINING PROTEIN"/>
    <property type="match status" value="1"/>
</dbReference>
<evidence type="ECO:0000313" key="3">
    <source>
        <dbReference type="Proteomes" id="UP000184330"/>
    </source>
</evidence>